<accession>A0A3P3VZP6</accession>
<dbReference type="Pfam" id="PF07883">
    <property type="entry name" value="Cupin_2"/>
    <property type="match status" value="1"/>
</dbReference>
<dbReference type="InterPro" id="IPR013096">
    <property type="entry name" value="Cupin_2"/>
</dbReference>
<sequence length="95" mass="10686">MNIIELHNQEKEVSAASLFKGDLGTATAIQLQRNGTLKEHITKTPALLLCVSGFVTYEDENEQEIQLEQGDYVSITPNVKHWLYASEKSQLILLK</sequence>
<evidence type="ECO:0000259" key="1">
    <source>
        <dbReference type="Pfam" id="PF07883"/>
    </source>
</evidence>
<protein>
    <submittedName>
        <fullName evidence="2">Cupin domain-containing protein</fullName>
    </submittedName>
</protein>
<dbReference type="RefSeq" id="WP_125020262.1">
    <property type="nucleotide sequence ID" value="NZ_RQVQ01000064.1"/>
</dbReference>
<evidence type="ECO:0000313" key="2">
    <source>
        <dbReference type="EMBL" id="RRJ87096.1"/>
    </source>
</evidence>
<dbReference type="Gene3D" id="2.60.120.10">
    <property type="entry name" value="Jelly Rolls"/>
    <property type="match status" value="1"/>
</dbReference>
<evidence type="ECO:0000313" key="3">
    <source>
        <dbReference type="Proteomes" id="UP000275719"/>
    </source>
</evidence>
<name>A0A3P3VZP6_9FLAO</name>
<keyword evidence="3" id="KW-1185">Reference proteome</keyword>
<proteinExistence type="predicted"/>
<organism evidence="2 3">
    <name type="scientific">Paenimyroides tangerinum</name>
    <dbReference type="NCBI Taxonomy" id="2488728"/>
    <lineage>
        <taxon>Bacteria</taxon>
        <taxon>Pseudomonadati</taxon>
        <taxon>Bacteroidota</taxon>
        <taxon>Flavobacteriia</taxon>
        <taxon>Flavobacteriales</taxon>
        <taxon>Flavobacteriaceae</taxon>
        <taxon>Paenimyroides</taxon>
    </lineage>
</organism>
<feature type="domain" description="Cupin type-2" evidence="1">
    <location>
        <begin position="31"/>
        <end position="92"/>
    </location>
</feature>
<dbReference type="AlphaFoldDB" id="A0A3P3VZP6"/>
<dbReference type="SUPFAM" id="SSF51182">
    <property type="entry name" value="RmlC-like cupins"/>
    <property type="match status" value="1"/>
</dbReference>
<comment type="caution">
    <text evidence="2">The sequence shown here is derived from an EMBL/GenBank/DDBJ whole genome shotgun (WGS) entry which is preliminary data.</text>
</comment>
<dbReference type="Proteomes" id="UP000275719">
    <property type="component" value="Unassembled WGS sequence"/>
</dbReference>
<dbReference type="OrthoDB" id="9802489at2"/>
<dbReference type="InterPro" id="IPR011051">
    <property type="entry name" value="RmlC_Cupin_sf"/>
</dbReference>
<gene>
    <name evidence="2" type="ORF">EG240_15590</name>
</gene>
<dbReference type="EMBL" id="RQVQ01000064">
    <property type="protein sequence ID" value="RRJ87096.1"/>
    <property type="molecule type" value="Genomic_DNA"/>
</dbReference>
<dbReference type="InterPro" id="IPR014710">
    <property type="entry name" value="RmlC-like_jellyroll"/>
</dbReference>
<reference evidence="2 3" key="1">
    <citation type="submission" date="2018-11" db="EMBL/GenBank/DDBJ databases">
        <title>Flavobacterium sp. nov., YIM 102701-2 draft genome.</title>
        <authorList>
            <person name="Li G."/>
            <person name="Jiang Y."/>
        </authorList>
    </citation>
    <scope>NUCLEOTIDE SEQUENCE [LARGE SCALE GENOMIC DNA]</scope>
    <source>
        <strain evidence="2 3">YIM 102701-2</strain>
    </source>
</reference>